<dbReference type="GeneID" id="94194943"/>
<keyword evidence="5" id="KW-1185">Reference proteome</keyword>
<keyword evidence="4" id="KW-0812">Transmembrane</keyword>
<dbReference type="Gene3D" id="2.60.40.790">
    <property type="match status" value="1"/>
</dbReference>
<feature type="compositionally biased region" description="Acidic residues" evidence="1">
    <location>
        <begin position="296"/>
        <end position="306"/>
    </location>
</feature>
<proteinExistence type="predicted"/>
<dbReference type="SUPFAM" id="SSF49764">
    <property type="entry name" value="HSP20-like chaperones"/>
    <property type="match status" value="1"/>
</dbReference>
<feature type="region of interest" description="Disordered" evidence="1">
    <location>
        <begin position="153"/>
        <end position="247"/>
    </location>
</feature>
<reference evidence="4 5" key="1">
    <citation type="submission" date="2021-06" db="EMBL/GenBank/DDBJ databases">
        <title>Genome sequence of Babesia caballi.</title>
        <authorList>
            <person name="Yamagishi J."/>
            <person name="Kidaka T."/>
            <person name="Ochi A."/>
        </authorList>
    </citation>
    <scope>NUCLEOTIDE SEQUENCE [LARGE SCALE GENOMIC DNA]</scope>
    <source>
        <strain evidence="4">USDA-D6B2</strain>
    </source>
</reference>
<keyword evidence="2" id="KW-0732">Signal</keyword>
<feature type="region of interest" description="Disordered" evidence="1">
    <location>
        <begin position="32"/>
        <end position="67"/>
    </location>
</feature>
<feature type="compositionally biased region" description="Low complexity" evidence="1">
    <location>
        <begin position="162"/>
        <end position="171"/>
    </location>
</feature>
<evidence type="ECO:0000256" key="1">
    <source>
        <dbReference type="SAM" id="MobiDB-lite"/>
    </source>
</evidence>
<feature type="compositionally biased region" description="Basic and acidic residues" evidence="1">
    <location>
        <begin position="229"/>
        <end position="247"/>
    </location>
</feature>
<dbReference type="Proteomes" id="UP001497744">
    <property type="component" value="Unassembled WGS sequence"/>
</dbReference>
<dbReference type="InterPro" id="IPR008978">
    <property type="entry name" value="HSP20-like_chaperone"/>
</dbReference>
<feature type="region of interest" description="Disordered" evidence="1">
    <location>
        <begin position="291"/>
        <end position="310"/>
    </location>
</feature>
<keyword evidence="4" id="KW-0472">Membrane</keyword>
<accession>A0AAV4LV21</accession>
<name>A0AAV4LV21_BABCB</name>
<evidence type="ECO:0000256" key="2">
    <source>
        <dbReference type="SAM" id="SignalP"/>
    </source>
</evidence>
<comment type="caution">
    <text evidence="4">The sequence shown here is derived from an EMBL/GenBank/DDBJ whole genome shotgun (WGS) entry which is preliminary data.</text>
</comment>
<protein>
    <submittedName>
        <fullName evidence="4">Transmembrane protein, putative</fullName>
    </submittedName>
</protein>
<evidence type="ECO:0000259" key="3">
    <source>
        <dbReference type="Pfam" id="PF04969"/>
    </source>
</evidence>
<dbReference type="EMBL" id="BPLF01000002">
    <property type="protein sequence ID" value="GIX63462.1"/>
    <property type="molecule type" value="Genomic_DNA"/>
</dbReference>
<feature type="chain" id="PRO_5043966178" evidence="2">
    <location>
        <begin position="33"/>
        <end position="692"/>
    </location>
</feature>
<feature type="compositionally biased region" description="Gly residues" evidence="1">
    <location>
        <begin position="172"/>
        <end position="187"/>
    </location>
</feature>
<dbReference type="AlphaFoldDB" id="A0AAV4LV21"/>
<organism evidence="4 5">
    <name type="scientific">Babesia caballi</name>
    <dbReference type="NCBI Taxonomy" id="5871"/>
    <lineage>
        <taxon>Eukaryota</taxon>
        <taxon>Sar</taxon>
        <taxon>Alveolata</taxon>
        <taxon>Apicomplexa</taxon>
        <taxon>Aconoidasida</taxon>
        <taxon>Piroplasmida</taxon>
        <taxon>Babesiidae</taxon>
        <taxon>Babesia</taxon>
    </lineage>
</organism>
<feature type="domain" description="CS" evidence="3">
    <location>
        <begin position="571"/>
        <end position="636"/>
    </location>
</feature>
<dbReference type="RefSeq" id="XP_067715531.1">
    <property type="nucleotide sequence ID" value="XM_067859430.1"/>
</dbReference>
<evidence type="ECO:0000313" key="5">
    <source>
        <dbReference type="Proteomes" id="UP001497744"/>
    </source>
</evidence>
<gene>
    <name evidence="4" type="ORF">BcabD6B2_28970</name>
</gene>
<sequence length="692" mass="76789">MKAVPPWTFAGFLLVSDSFLRVLLLGSSGVDGFRRHGSTPRAPGCSRPHGALATPQDGPGEERGSDDREIVERLEKDRMEKMARYLAPMEAANIQDLDQRELSRTFGEAHTQENIKKRRQRSARLMEMEAPVVPFTDKLPYFVNLENPRTRLGDGGAPAVIEESTSGSSSVTGGGREGSEMGGGQKGQLGNEDPHGKHCTAEGGSPGDEGCGVIRREGKLAAPVGGVADSDKEPSVEEDKHGDGMADARKEAPGQVGGMVLFNDPRHQLFEARESSEYIGDPLDPYFDAAEQQASSDEEEQVDGEMESDKQAWYRDRPMRELLPREMADGWSILPCGRIYKHMLRPSEVEPEKRRKPRPETYVSFAFKIVDAFTADVLLDSTDAESDGLVSQLKHLGDGLEKMLASMVEGEQAEFVCHAVELGLANLQEEGLENLEWIRVWIHLVMTHERGEKWWHLSPLEAARYPPPGPEPGNLTKMERLNLKTEELKKQIENELENNPCSPLWEDVMQRLSAQQKASVVEHFDRKLELQERQRCAEFSGSRGFGETIKSTGQLQGYDVGRVSGGSGSCYTWHETPFVVYIAVPVVPGVRAEHVSFKLETSHLTLRVAGQTVIDDDMTGPVATDIATSWAMSEKAMEYEPLPQGHPDLRDPVLKVSMEDEYRAMTRDPCILIALKKRDKAMGDWGAPFVNI</sequence>
<evidence type="ECO:0000313" key="4">
    <source>
        <dbReference type="EMBL" id="GIX63462.1"/>
    </source>
</evidence>
<dbReference type="InterPro" id="IPR007052">
    <property type="entry name" value="CS_dom"/>
</dbReference>
<feature type="signal peptide" evidence="2">
    <location>
        <begin position="1"/>
        <end position="32"/>
    </location>
</feature>
<dbReference type="Pfam" id="PF04969">
    <property type="entry name" value="CS"/>
    <property type="match status" value="1"/>
</dbReference>